<evidence type="ECO:0000313" key="6">
    <source>
        <dbReference type="Proteomes" id="UP000434957"/>
    </source>
</evidence>
<evidence type="ECO:0000313" key="4">
    <source>
        <dbReference type="EMBL" id="KAE9294327.1"/>
    </source>
</evidence>
<sequence>MTSDRAARGGRGGGGGRGDGMRCSTVGCVNKAQSNGKCRTHTGVGQCTLVDCEKQAQYRGLCVAHGGRRVCTHPGCSKTVTSRGKCGDHGGGRRRSSRSKGDADSKPVTVDGNSDESQAGRSMMSLLLNEWPKEIPGLNAPSLVGSVGDAPGWHGYNDSKLEYPSTGYPTSTVYSNFAPVQQTDGYSNFAPVQQPNGSMMSLLVNGWDQEGATKQVEVKMETGSTVQDTVQVTDSKTATAGQARNSRKRALCSHSGCEKFAQSQGLCVTHGGKRCMHPNCTKSAQLRGLCVTHGGTRNCSVPGCPKSSRSAGRCFQHGGGKQCSEPGCGKQVQSKGLCSAHSKAKTESNIVQTLIL</sequence>
<reference evidence="4 6" key="1">
    <citation type="submission" date="2018-08" db="EMBL/GenBank/DDBJ databases">
        <title>Genomic investigation of the strawberry pathogen Phytophthora fragariae indicates pathogenicity is determined by transcriptional variation in three key races.</title>
        <authorList>
            <person name="Adams T.M."/>
            <person name="Armitage A.D."/>
            <person name="Sobczyk M.K."/>
            <person name="Bates H.J."/>
            <person name="Dunwell J.M."/>
            <person name="Nellist C.F."/>
            <person name="Harrison R.J."/>
        </authorList>
    </citation>
    <scope>NUCLEOTIDE SEQUENCE [LARGE SCALE GENOMIC DNA]</scope>
    <source>
        <strain evidence="3 5">SCRP249</strain>
        <strain evidence="4 6">SCRP333</strain>
    </source>
</reference>
<proteinExistence type="predicted"/>
<dbReference type="AlphaFoldDB" id="A0A6A4CZD1"/>
<dbReference type="Pfam" id="PF24906">
    <property type="entry name" value="Zf_WRKY19"/>
    <property type="match status" value="2"/>
</dbReference>
<feature type="domain" description="WRKY19-like zinc finger" evidence="2">
    <location>
        <begin position="47"/>
        <end position="67"/>
    </location>
</feature>
<dbReference type="PANTHER" id="PTHR31827">
    <property type="entry name" value="EMB|CAB89363.1"/>
    <property type="match status" value="1"/>
</dbReference>
<protein>
    <recommendedName>
        <fullName evidence="2">WRKY19-like zinc finger domain-containing protein</fullName>
    </recommendedName>
</protein>
<accession>A0A6A4CZD1</accession>
<feature type="domain" description="WRKY19-like zinc finger" evidence="2">
    <location>
        <begin position="272"/>
        <end position="295"/>
    </location>
</feature>
<evidence type="ECO:0000259" key="2">
    <source>
        <dbReference type="Pfam" id="PF24906"/>
    </source>
</evidence>
<comment type="caution">
    <text evidence="4">The sequence shown here is derived from an EMBL/GenBank/DDBJ whole genome shotgun (WGS) entry which is preliminary data.</text>
</comment>
<dbReference type="EMBL" id="QXFT01002702">
    <property type="protein sequence ID" value="KAE9294327.1"/>
    <property type="molecule type" value="Genomic_DNA"/>
</dbReference>
<name>A0A6A4CZD1_9STRA</name>
<organism evidence="4 6">
    <name type="scientific">Phytophthora rubi</name>
    <dbReference type="NCBI Taxonomy" id="129364"/>
    <lineage>
        <taxon>Eukaryota</taxon>
        <taxon>Sar</taxon>
        <taxon>Stramenopiles</taxon>
        <taxon>Oomycota</taxon>
        <taxon>Peronosporomycetes</taxon>
        <taxon>Peronosporales</taxon>
        <taxon>Peronosporaceae</taxon>
        <taxon>Phytophthora</taxon>
    </lineage>
</organism>
<gene>
    <name evidence="3" type="ORF">PR001_g22865</name>
    <name evidence="4" type="ORF">PR003_g24285</name>
</gene>
<feature type="region of interest" description="Disordered" evidence="1">
    <location>
        <begin position="78"/>
        <end position="119"/>
    </location>
</feature>
<evidence type="ECO:0000313" key="3">
    <source>
        <dbReference type="EMBL" id="KAE8985521.1"/>
    </source>
</evidence>
<keyword evidence="6" id="KW-1185">Reference proteome</keyword>
<evidence type="ECO:0000313" key="5">
    <source>
        <dbReference type="Proteomes" id="UP000429607"/>
    </source>
</evidence>
<dbReference type="EMBL" id="QXFV01002606">
    <property type="protein sequence ID" value="KAE8985521.1"/>
    <property type="molecule type" value="Genomic_DNA"/>
</dbReference>
<dbReference type="Proteomes" id="UP000429607">
    <property type="component" value="Unassembled WGS sequence"/>
</dbReference>
<dbReference type="Proteomes" id="UP000434957">
    <property type="component" value="Unassembled WGS sequence"/>
</dbReference>
<evidence type="ECO:0000256" key="1">
    <source>
        <dbReference type="SAM" id="MobiDB-lite"/>
    </source>
</evidence>
<dbReference type="InterPro" id="IPR056866">
    <property type="entry name" value="Znf_WRKY19"/>
</dbReference>
<dbReference type="PANTHER" id="PTHR31827:SF1">
    <property type="entry name" value="EMB|CAB89363.1"/>
    <property type="match status" value="1"/>
</dbReference>